<dbReference type="GO" id="GO:0003677">
    <property type="term" value="F:DNA binding"/>
    <property type="evidence" value="ECO:0007669"/>
    <property type="project" value="InterPro"/>
</dbReference>
<proteinExistence type="predicted"/>
<dbReference type="AlphaFoldDB" id="A0A5K7YBY6"/>
<keyword evidence="2" id="KW-0614">Plasmid</keyword>
<gene>
    <name evidence="3" type="ORF">GHA_04609</name>
    <name evidence="2" type="ORF">pBML2526_1970</name>
</gene>
<geneLocation type="plasmid" evidence="2">
    <name>p.BML2526</name>
</geneLocation>
<name>A0A5K7YBY6_PRORE</name>
<dbReference type="Gene3D" id="1.10.260.40">
    <property type="entry name" value="lambda repressor-like DNA-binding domains"/>
    <property type="match status" value="1"/>
</dbReference>
<evidence type="ECO:0000259" key="1">
    <source>
        <dbReference type="PROSITE" id="PS50943"/>
    </source>
</evidence>
<dbReference type="SMART" id="SM00530">
    <property type="entry name" value="HTH_XRE"/>
    <property type="match status" value="1"/>
</dbReference>
<dbReference type="RefSeq" id="WP_166185716.1">
    <property type="nucleotide sequence ID" value="NZ_CAHPRV010000062.1"/>
</dbReference>
<feature type="domain" description="HTH cro/C1-type" evidence="1">
    <location>
        <begin position="12"/>
        <end position="66"/>
    </location>
</feature>
<reference evidence="2" key="1">
    <citation type="submission" date="2019-10" db="EMBL/GenBank/DDBJ databases">
        <title>Complete plasmid sequence of Providencia rettgeri p.BML2526.</title>
        <authorList>
            <person name="Iwata S."/>
            <person name="Tada T."/>
            <person name="Kirikae T."/>
        </authorList>
    </citation>
    <scope>NUCLEOTIDE SEQUENCE</scope>
    <source>
        <strain evidence="2">BML2526</strain>
        <plasmid evidence="2">p.BML2526</plasmid>
    </source>
</reference>
<dbReference type="EMBL" id="CAHPSF010000023">
    <property type="protein sequence ID" value="CAB5719924.1"/>
    <property type="molecule type" value="Genomic_DNA"/>
</dbReference>
<evidence type="ECO:0000313" key="2">
    <source>
        <dbReference type="EMBL" id="BBO58393.1"/>
    </source>
</evidence>
<dbReference type="Proteomes" id="UP000834611">
    <property type="component" value="Unassembled WGS sequence"/>
</dbReference>
<dbReference type="InterPro" id="IPR001387">
    <property type="entry name" value="Cro/C1-type_HTH"/>
</dbReference>
<dbReference type="SUPFAM" id="SSF47413">
    <property type="entry name" value="lambda repressor-like DNA-binding domains"/>
    <property type="match status" value="1"/>
</dbReference>
<dbReference type="CDD" id="cd00093">
    <property type="entry name" value="HTH_XRE"/>
    <property type="match status" value="1"/>
</dbReference>
<protein>
    <submittedName>
        <fullName evidence="3">Helix-turn-helix</fullName>
    </submittedName>
</protein>
<reference evidence="3" key="2">
    <citation type="submission" date="2020-05" db="EMBL/GenBank/DDBJ databases">
        <authorList>
            <person name="Delgado-Blas J."/>
        </authorList>
    </citation>
    <scope>NUCLEOTIDE SEQUENCE</scope>
    <source>
        <strain evidence="3">BB1453</strain>
    </source>
</reference>
<accession>A0A5K7YBY6</accession>
<organism evidence="2">
    <name type="scientific">Providencia rettgeri</name>
    <dbReference type="NCBI Taxonomy" id="587"/>
    <lineage>
        <taxon>Bacteria</taxon>
        <taxon>Pseudomonadati</taxon>
        <taxon>Pseudomonadota</taxon>
        <taxon>Gammaproteobacteria</taxon>
        <taxon>Enterobacterales</taxon>
        <taxon>Morganellaceae</taxon>
        <taxon>Providencia</taxon>
    </lineage>
</organism>
<evidence type="ECO:0000313" key="3">
    <source>
        <dbReference type="EMBL" id="CAB5719924.1"/>
    </source>
</evidence>
<dbReference type="Pfam" id="PF01381">
    <property type="entry name" value="HTH_3"/>
    <property type="match status" value="1"/>
</dbReference>
<dbReference type="EMBL" id="LC507075">
    <property type="protein sequence ID" value="BBO58393.1"/>
    <property type="molecule type" value="Genomic_DNA"/>
</dbReference>
<sequence>MNDINEKLGLFLRNERILNSLSGAELAEILNISQQQVSRYERGQHNFTVKFLIFYCKALHISLDKLITHVFLSESDIEFNAIYTTKFRAVELENSINNNK</sequence>
<dbReference type="InterPro" id="IPR010982">
    <property type="entry name" value="Lambda_DNA-bd_dom_sf"/>
</dbReference>
<dbReference type="PROSITE" id="PS50943">
    <property type="entry name" value="HTH_CROC1"/>
    <property type="match status" value="1"/>
</dbReference>